<feature type="active site" evidence="1">
    <location>
        <position position="46"/>
    </location>
</feature>
<keyword evidence="1" id="KW-0378">Hydrolase</keyword>
<proteinExistence type="predicted"/>
<evidence type="ECO:0000256" key="1">
    <source>
        <dbReference type="PROSITE-ProRule" id="PRU00050"/>
    </source>
</evidence>
<reference evidence="3 4" key="1">
    <citation type="journal article" date="2020" name="J Geophys Res Biogeosci">
        <title>Magnetotaxis as an Adaptation to Enable Bacterial Shuttling of Microbial Sulfur and Sulfur Cycling Across Aquatic Oxic#Anoxic Interfaces.</title>
        <authorList>
            <person name="Li J."/>
            <person name="Liu P."/>
            <person name="Wang J."/>
            <person name="Roberts A.P."/>
            <person name="Pan Y."/>
        </authorList>
    </citation>
    <scope>NUCLEOTIDE SEQUENCE [LARGE SCALE GENOMIC DNA]</scope>
    <source>
        <strain evidence="3 4">MYR-1_YQ</strain>
    </source>
</reference>
<dbReference type="CDD" id="cd16433">
    <property type="entry name" value="CheB"/>
    <property type="match status" value="1"/>
</dbReference>
<dbReference type="EMBL" id="JABXWD010000002">
    <property type="protein sequence ID" value="MBV6339996.1"/>
    <property type="molecule type" value="Genomic_DNA"/>
</dbReference>
<dbReference type="InterPro" id="IPR000673">
    <property type="entry name" value="Sig_transdc_resp-reg_Me-estase"/>
</dbReference>
<organism evidence="3 4">
    <name type="scientific">Candidatus Magnetobacterium casense</name>
    <dbReference type="NCBI Taxonomy" id="1455061"/>
    <lineage>
        <taxon>Bacteria</taxon>
        <taxon>Pseudomonadati</taxon>
        <taxon>Nitrospirota</taxon>
        <taxon>Thermodesulfovibrionia</taxon>
        <taxon>Thermodesulfovibrionales</taxon>
        <taxon>Candidatus Magnetobacteriaceae</taxon>
        <taxon>Candidatus Magnetobacterium</taxon>
    </lineage>
</organism>
<evidence type="ECO:0000313" key="3">
    <source>
        <dbReference type="EMBL" id="MBV6339996.1"/>
    </source>
</evidence>
<comment type="caution">
    <text evidence="3">The sequence shown here is derived from an EMBL/GenBank/DDBJ whole genome shotgun (WGS) entry which is preliminary data.</text>
</comment>
<evidence type="ECO:0000313" key="4">
    <source>
        <dbReference type="Proteomes" id="UP001196980"/>
    </source>
</evidence>
<sequence>MNSRRGQHKGYEAVVIGASAGGTSALREILPSLPAEFSLPVVVVQHLHPSSKDDMPALYKDSCQLRVKQADEKESIAGGCVYFAPPNYHLLAEDNRTFSLSVDAPVNFSRPSIDVFFESAADVYGSALIGVVLTGANNDGSVGLRKIKAAGGAAIVQDPDTAECSSMPEAAIAATSVDYILPLKDIAAAIVRLAETCT</sequence>
<dbReference type="Pfam" id="PF01339">
    <property type="entry name" value="CheB_methylest"/>
    <property type="match status" value="1"/>
</dbReference>
<dbReference type="Proteomes" id="UP001196980">
    <property type="component" value="Unassembled WGS sequence"/>
</dbReference>
<keyword evidence="4" id="KW-1185">Reference proteome</keyword>
<accession>A0ABS6RTP9</accession>
<dbReference type="RefSeq" id="WP_218250616.1">
    <property type="nucleotide sequence ID" value="NZ_JABXWD010000002.1"/>
</dbReference>
<feature type="active site" evidence="1">
    <location>
        <position position="139"/>
    </location>
</feature>
<keyword evidence="1" id="KW-0145">Chemotaxis</keyword>
<dbReference type="PANTHER" id="PTHR42872:SF3">
    <property type="entry name" value="PROTEIN-GLUTAMATE METHYLESTERASE_PROTEIN-GLUTAMINE GLUTAMINASE 1"/>
    <property type="match status" value="1"/>
</dbReference>
<feature type="active site" evidence="1">
    <location>
        <position position="19"/>
    </location>
</feature>
<dbReference type="PANTHER" id="PTHR42872">
    <property type="entry name" value="PROTEIN-GLUTAMATE METHYLESTERASE/PROTEIN-GLUTAMINE GLUTAMINASE"/>
    <property type="match status" value="1"/>
</dbReference>
<gene>
    <name evidence="3" type="ORF">HWQ67_00195</name>
</gene>
<evidence type="ECO:0000259" key="2">
    <source>
        <dbReference type="PROSITE" id="PS50122"/>
    </source>
</evidence>
<protein>
    <submittedName>
        <fullName evidence="3">Chemotaxis protein CheB</fullName>
    </submittedName>
</protein>
<name>A0ABS6RTP9_9BACT</name>
<feature type="domain" description="CheB-type methylesterase" evidence="2">
    <location>
        <begin position="7"/>
        <end position="197"/>
    </location>
</feature>
<dbReference type="PROSITE" id="PS50122">
    <property type="entry name" value="CHEB"/>
    <property type="match status" value="1"/>
</dbReference>